<protein>
    <submittedName>
        <fullName evidence="12">Pectin lyase-like protein</fullName>
    </submittedName>
</protein>
<dbReference type="InterPro" id="IPR000743">
    <property type="entry name" value="Glyco_hydro_28"/>
</dbReference>
<dbReference type="OrthoDB" id="2268901at2759"/>
<gene>
    <name evidence="12" type="ORF">EJ05DRAFT_489696</name>
</gene>
<dbReference type="InterPro" id="IPR011050">
    <property type="entry name" value="Pectin_lyase_fold/virulence"/>
</dbReference>
<evidence type="ECO:0000256" key="11">
    <source>
        <dbReference type="SAM" id="MobiDB-lite"/>
    </source>
</evidence>
<dbReference type="GO" id="GO:0005975">
    <property type="term" value="P:carbohydrate metabolic process"/>
    <property type="evidence" value="ECO:0007669"/>
    <property type="project" value="InterPro"/>
</dbReference>
<dbReference type="GO" id="GO:0046576">
    <property type="term" value="F:rhamnogalacturonan alpha-L-rhamnopyranosyl-(1-&gt;4)-alpha-D-galactopyranosyluronide lyase activity"/>
    <property type="evidence" value="ECO:0007669"/>
    <property type="project" value="UniProtKB-ARBA"/>
</dbReference>
<keyword evidence="9" id="KW-0961">Cell wall biogenesis/degradation</keyword>
<dbReference type="SUPFAM" id="SSF51126">
    <property type="entry name" value="Pectin lyase-like"/>
    <property type="match status" value="1"/>
</dbReference>
<keyword evidence="8 10" id="KW-0326">Glycosidase</keyword>
<evidence type="ECO:0000256" key="5">
    <source>
        <dbReference type="ARBA" id="ARBA00022801"/>
    </source>
</evidence>
<evidence type="ECO:0000256" key="2">
    <source>
        <dbReference type="ARBA" id="ARBA00008834"/>
    </source>
</evidence>
<dbReference type="RefSeq" id="XP_033596436.1">
    <property type="nucleotide sequence ID" value="XM_033745809.1"/>
</dbReference>
<evidence type="ECO:0000313" key="12">
    <source>
        <dbReference type="EMBL" id="KAF2753985.1"/>
    </source>
</evidence>
<evidence type="ECO:0000256" key="9">
    <source>
        <dbReference type="ARBA" id="ARBA00023316"/>
    </source>
</evidence>
<dbReference type="Proteomes" id="UP000799437">
    <property type="component" value="Unassembled WGS sequence"/>
</dbReference>
<feature type="compositionally biased region" description="Basic residues" evidence="11">
    <location>
        <begin position="580"/>
        <end position="599"/>
    </location>
</feature>
<dbReference type="PANTHER" id="PTHR31736:SF19">
    <property type="entry name" value="PECTIN LYASE SUPERFAMILY PROTEIN-RELATED"/>
    <property type="match status" value="1"/>
</dbReference>
<proteinExistence type="inferred from homology"/>
<name>A0A6A6VUZ1_9PEZI</name>
<keyword evidence="5 10" id="KW-0378">Hydrolase</keyword>
<dbReference type="GeneID" id="54486863"/>
<dbReference type="PANTHER" id="PTHR31736">
    <property type="match status" value="1"/>
</dbReference>
<keyword evidence="12" id="KW-0456">Lyase</keyword>
<dbReference type="GO" id="GO:0005576">
    <property type="term" value="C:extracellular region"/>
    <property type="evidence" value="ECO:0007669"/>
    <property type="project" value="UniProtKB-SubCell"/>
</dbReference>
<evidence type="ECO:0000256" key="7">
    <source>
        <dbReference type="ARBA" id="ARBA00023180"/>
    </source>
</evidence>
<dbReference type="EMBL" id="ML996582">
    <property type="protein sequence ID" value="KAF2753985.1"/>
    <property type="molecule type" value="Genomic_DNA"/>
</dbReference>
<evidence type="ECO:0000313" key="13">
    <source>
        <dbReference type="Proteomes" id="UP000799437"/>
    </source>
</evidence>
<keyword evidence="3" id="KW-0964">Secreted</keyword>
<keyword evidence="6" id="KW-1015">Disulfide bond</keyword>
<keyword evidence="7" id="KW-0325">Glycoprotein</keyword>
<evidence type="ECO:0000256" key="8">
    <source>
        <dbReference type="ARBA" id="ARBA00023295"/>
    </source>
</evidence>
<dbReference type="AlphaFoldDB" id="A0A6A6VUZ1"/>
<evidence type="ECO:0000256" key="6">
    <source>
        <dbReference type="ARBA" id="ARBA00023157"/>
    </source>
</evidence>
<dbReference type="GO" id="GO:0004650">
    <property type="term" value="F:polygalacturonase activity"/>
    <property type="evidence" value="ECO:0007669"/>
    <property type="project" value="InterPro"/>
</dbReference>
<feature type="region of interest" description="Disordered" evidence="11">
    <location>
        <begin position="576"/>
        <end position="599"/>
    </location>
</feature>
<keyword evidence="4" id="KW-0732">Signal</keyword>
<evidence type="ECO:0000256" key="1">
    <source>
        <dbReference type="ARBA" id="ARBA00004613"/>
    </source>
</evidence>
<evidence type="ECO:0000256" key="10">
    <source>
        <dbReference type="RuleBase" id="RU361169"/>
    </source>
</evidence>
<sequence length="599" mass="61926">MSMGNETYSWRARPYLVLSLIFGYSLHCSLNTTKITLLYLLVFFSLSRSFTVLYSTTAGIVAGQLSGTVGPLTSIATKSATKTCNVLDYGAKADKTIDLGPPLVSAFADCKTGGVVIIPAGDYALETWASLSGGSKWALQLDGTIHRTGTDGGNMIFIQHTSDFEMFSSTSKGAVQGNGYEIHAQGSMSGARILRLFKVSDFSVHDIALTDAPSFHFSLDTCTNGEVYNMAIRGGDAGGLDGIDVWSENIHIHDIEVTNKDECVTVKSPAHNILIESIYCNRSGGCAMGSLGADTNISNIHYRNIYTWASNQMFMLKSHGGSGSVSNIALEAFIGHANAYSLDIDQYWASISAASGAGVAVSNLSVSAWRGTAANALQRGPVKIVCADGAPCVDVAVSDFAMWTEIGDAATHVCRSAYGAGACLAGDGAGVSDAYDAVTSTLTAAPSGYVVPSMEANLQNGFGTSLSIPVPTIPTSFYPGVTPLRPLVGASVETGGDVGKEVVSSSAVSSAFSMSVSPLSSAGGLASSVVGVLPTPGPVSSGALKPSNSTLLTPTLGLPGSTPGATPTRVGCQHQGYGHGHGHGHGHAHSHVRRFSPRG</sequence>
<reference evidence="12" key="1">
    <citation type="journal article" date="2020" name="Stud. Mycol.">
        <title>101 Dothideomycetes genomes: a test case for predicting lifestyles and emergence of pathogens.</title>
        <authorList>
            <person name="Haridas S."/>
            <person name="Albert R."/>
            <person name="Binder M."/>
            <person name="Bloem J."/>
            <person name="Labutti K."/>
            <person name="Salamov A."/>
            <person name="Andreopoulos B."/>
            <person name="Baker S."/>
            <person name="Barry K."/>
            <person name="Bills G."/>
            <person name="Bluhm B."/>
            <person name="Cannon C."/>
            <person name="Castanera R."/>
            <person name="Culley D."/>
            <person name="Daum C."/>
            <person name="Ezra D."/>
            <person name="Gonzalez J."/>
            <person name="Henrissat B."/>
            <person name="Kuo A."/>
            <person name="Liang C."/>
            <person name="Lipzen A."/>
            <person name="Lutzoni F."/>
            <person name="Magnuson J."/>
            <person name="Mondo S."/>
            <person name="Nolan M."/>
            <person name="Ohm R."/>
            <person name="Pangilinan J."/>
            <person name="Park H.-J."/>
            <person name="Ramirez L."/>
            <person name="Alfaro M."/>
            <person name="Sun H."/>
            <person name="Tritt A."/>
            <person name="Yoshinaga Y."/>
            <person name="Zwiers L.-H."/>
            <person name="Turgeon B."/>
            <person name="Goodwin S."/>
            <person name="Spatafora J."/>
            <person name="Crous P."/>
            <person name="Grigoriev I."/>
        </authorList>
    </citation>
    <scope>NUCLEOTIDE SEQUENCE</scope>
    <source>
        <strain evidence="12">CBS 121739</strain>
    </source>
</reference>
<evidence type="ECO:0000256" key="4">
    <source>
        <dbReference type="ARBA" id="ARBA00022729"/>
    </source>
</evidence>
<organism evidence="12 13">
    <name type="scientific">Pseudovirgaria hyperparasitica</name>
    <dbReference type="NCBI Taxonomy" id="470096"/>
    <lineage>
        <taxon>Eukaryota</taxon>
        <taxon>Fungi</taxon>
        <taxon>Dikarya</taxon>
        <taxon>Ascomycota</taxon>
        <taxon>Pezizomycotina</taxon>
        <taxon>Dothideomycetes</taxon>
        <taxon>Dothideomycetes incertae sedis</taxon>
        <taxon>Acrospermales</taxon>
        <taxon>Acrospermaceae</taxon>
        <taxon>Pseudovirgaria</taxon>
    </lineage>
</organism>
<dbReference type="Pfam" id="PF00295">
    <property type="entry name" value="Glyco_hydro_28"/>
    <property type="match status" value="1"/>
</dbReference>
<dbReference type="Gene3D" id="2.160.20.10">
    <property type="entry name" value="Single-stranded right-handed beta-helix, Pectin lyase-like"/>
    <property type="match status" value="1"/>
</dbReference>
<keyword evidence="13" id="KW-1185">Reference proteome</keyword>
<evidence type="ECO:0000256" key="3">
    <source>
        <dbReference type="ARBA" id="ARBA00022525"/>
    </source>
</evidence>
<comment type="similarity">
    <text evidence="2 10">Belongs to the glycosyl hydrolase 28 family.</text>
</comment>
<dbReference type="InterPro" id="IPR012334">
    <property type="entry name" value="Pectin_lyas_fold"/>
</dbReference>
<accession>A0A6A6VUZ1</accession>
<comment type="subcellular location">
    <subcellularLocation>
        <location evidence="1">Secreted</location>
    </subcellularLocation>
</comment>
<dbReference type="GO" id="GO:0071555">
    <property type="term" value="P:cell wall organization"/>
    <property type="evidence" value="ECO:0007669"/>
    <property type="project" value="UniProtKB-KW"/>
</dbReference>